<evidence type="ECO:0000256" key="1">
    <source>
        <dbReference type="ARBA" id="ARBA00007734"/>
    </source>
</evidence>
<organism evidence="3 4">
    <name type="scientific">Candidatus Sedimenticola endophacoides</name>
    <dbReference type="NCBI Taxonomy" id="2548426"/>
    <lineage>
        <taxon>Bacteria</taxon>
        <taxon>Pseudomonadati</taxon>
        <taxon>Pseudomonadota</taxon>
        <taxon>Gammaproteobacteria</taxon>
        <taxon>Chromatiales</taxon>
        <taxon>Sedimenticolaceae</taxon>
        <taxon>Sedimenticola</taxon>
    </lineage>
</organism>
<name>A0A6N4DUA5_9GAMM</name>
<dbReference type="PANTHER" id="PTHR37423">
    <property type="entry name" value="SOLUBLE LYTIC MUREIN TRANSGLYCOSYLASE-RELATED"/>
    <property type="match status" value="1"/>
</dbReference>
<dbReference type="Pfam" id="PF01464">
    <property type="entry name" value="SLT"/>
    <property type="match status" value="1"/>
</dbReference>
<evidence type="ECO:0000313" key="3">
    <source>
        <dbReference type="EMBL" id="PUE00428.1"/>
    </source>
</evidence>
<dbReference type="SUPFAM" id="SSF53955">
    <property type="entry name" value="Lysozyme-like"/>
    <property type="match status" value="1"/>
</dbReference>
<proteinExistence type="inferred from homology"/>
<gene>
    <name evidence="3" type="ORF">C3L24_09310</name>
</gene>
<dbReference type="EMBL" id="PQCO01000223">
    <property type="protein sequence ID" value="PUE00428.1"/>
    <property type="molecule type" value="Genomic_DNA"/>
</dbReference>
<dbReference type="CDD" id="cd00254">
    <property type="entry name" value="LT-like"/>
    <property type="match status" value="1"/>
</dbReference>
<sequence>MPAPQYRLLWRSDSRGLNATPASRPRYPNADQARRNRQRFTPMIERVAAMTRLRPELIDAVIRVESSYDPAAVSRAGAVGLMQLMPDTAQRYGVTDRSDPEANLVAGASYLRDLLEMFDSDLRLALAAYNAGENAVKRHGNRVPPFPETQRYVGKVMSAYRSNGGAGT</sequence>
<protein>
    <submittedName>
        <fullName evidence="3">Lytic transglycosylase</fullName>
    </submittedName>
</protein>
<comment type="similarity">
    <text evidence="1">Belongs to the transglycosylase Slt family.</text>
</comment>
<dbReference type="GO" id="GO:0008933">
    <property type="term" value="F:peptidoglycan lytic transglycosylase activity"/>
    <property type="evidence" value="ECO:0007669"/>
    <property type="project" value="InterPro"/>
</dbReference>
<dbReference type="GO" id="GO:0016020">
    <property type="term" value="C:membrane"/>
    <property type="evidence" value="ECO:0007669"/>
    <property type="project" value="InterPro"/>
</dbReference>
<dbReference type="InterPro" id="IPR023346">
    <property type="entry name" value="Lysozyme-like_dom_sf"/>
</dbReference>
<dbReference type="GO" id="GO:0000270">
    <property type="term" value="P:peptidoglycan metabolic process"/>
    <property type="evidence" value="ECO:0007669"/>
    <property type="project" value="InterPro"/>
</dbReference>
<evidence type="ECO:0000259" key="2">
    <source>
        <dbReference type="Pfam" id="PF01464"/>
    </source>
</evidence>
<dbReference type="InterPro" id="IPR000189">
    <property type="entry name" value="Transglyc_AS"/>
</dbReference>
<dbReference type="InterPro" id="IPR008258">
    <property type="entry name" value="Transglycosylase_SLT_dom_1"/>
</dbReference>
<accession>A0A6N4DUA5</accession>
<comment type="caution">
    <text evidence="3">The sequence shown here is derived from an EMBL/GenBank/DDBJ whole genome shotgun (WGS) entry which is preliminary data.</text>
</comment>
<dbReference type="PANTHER" id="PTHR37423:SF2">
    <property type="entry name" value="MEMBRANE-BOUND LYTIC MUREIN TRANSGLYCOSYLASE C"/>
    <property type="match status" value="1"/>
</dbReference>
<feature type="domain" description="Transglycosylase SLT" evidence="2">
    <location>
        <begin position="44"/>
        <end position="142"/>
    </location>
</feature>
<dbReference type="AlphaFoldDB" id="A0A6N4DUA5"/>
<dbReference type="Proteomes" id="UP000250928">
    <property type="component" value="Unassembled WGS sequence"/>
</dbReference>
<reference evidence="3 4" key="1">
    <citation type="submission" date="2018-01" db="EMBL/GenBank/DDBJ databases">
        <title>Novel co-symbiosis in the lucinid bivalve Phacoides pectinatus.</title>
        <authorList>
            <person name="Lim S.J."/>
            <person name="Davis B.G."/>
            <person name="Gill D.E."/>
            <person name="Engel A.S."/>
            <person name="Anderson L.C."/>
            <person name="Campbell B.J."/>
        </authorList>
    </citation>
    <scope>NUCLEOTIDE SEQUENCE [LARGE SCALE GENOMIC DNA]</scope>
    <source>
        <strain evidence="3">N3_P5</strain>
    </source>
</reference>
<dbReference type="Gene3D" id="1.10.530.10">
    <property type="match status" value="1"/>
</dbReference>
<dbReference type="PROSITE" id="PS00922">
    <property type="entry name" value="TRANSGLYCOSYLASE"/>
    <property type="match status" value="1"/>
</dbReference>
<evidence type="ECO:0000313" key="4">
    <source>
        <dbReference type="Proteomes" id="UP000250928"/>
    </source>
</evidence>